<evidence type="ECO:0000256" key="5">
    <source>
        <dbReference type="ARBA" id="ARBA00022989"/>
    </source>
</evidence>
<feature type="transmembrane region" description="Helical" evidence="13">
    <location>
        <begin position="127"/>
        <end position="149"/>
    </location>
</feature>
<dbReference type="PANTHER" id="PTHR24225:SF29">
    <property type="entry name" value="C5A ANAPHYLATOXIN CHEMOTACTIC RECEPTOR 1"/>
    <property type="match status" value="1"/>
</dbReference>
<comment type="subcellular location">
    <subcellularLocation>
        <location evidence="1">Cell membrane</location>
        <topology evidence="1">Multi-pass membrane protein</topology>
    </subcellularLocation>
</comment>
<protein>
    <submittedName>
        <fullName evidence="15">C3a anaphylatoxin chemotactic receptor-like protein</fullName>
    </submittedName>
</protein>
<evidence type="ECO:0000313" key="16">
    <source>
        <dbReference type="Proteomes" id="UP000290572"/>
    </source>
</evidence>
<dbReference type="Proteomes" id="UP000290572">
    <property type="component" value="Unassembled WGS sequence"/>
</dbReference>
<evidence type="ECO:0000256" key="9">
    <source>
        <dbReference type="ARBA" id="ARBA00023170"/>
    </source>
</evidence>
<dbReference type="Pfam" id="PF00001">
    <property type="entry name" value="7tm_1"/>
    <property type="match status" value="1"/>
</dbReference>
<keyword evidence="16" id="KW-1185">Reference proteome</keyword>
<dbReference type="InterPro" id="IPR000826">
    <property type="entry name" value="Formyl_rcpt-rel"/>
</dbReference>
<keyword evidence="10 12" id="KW-0807">Transducer</keyword>
<name>A0A498MPM6_LABRO</name>
<dbReference type="PROSITE" id="PS50262">
    <property type="entry name" value="G_PROTEIN_RECEP_F1_2"/>
    <property type="match status" value="1"/>
</dbReference>
<dbReference type="PRINTS" id="PR00237">
    <property type="entry name" value="GPCRRHODOPSN"/>
</dbReference>
<dbReference type="SUPFAM" id="SSF81321">
    <property type="entry name" value="Family A G protein-coupled receptor-like"/>
    <property type="match status" value="1"/>
</dbReference>
<dbReference type="GO" id="GO:0007200">
    <property type="term" value="P:phospholipase C-activating G protein-coupled receptor signaling pathway"/>
    <property type="evidence" value="ECO:0007669"/>
    <property type="project" value="TreeGrafter"/>
</dbReference>
<feature type="transmembrane region" description="Helical" evidence="13">
    <location>
        <begin position="180"/>
        <end position="201"/>
    </location>
</feature>
<evidence type="ECO:0000256" key="4">
    <source>
        <dbReference type="ARBA" id="ARBA00022692"/>
    </source>
</evidence>
<keyword evidence="3" id="KW-0145">Chemotaxis</keyword>
<comment type="similarity">
    <text evidence="11">Belongs to the chemokine-like receptor (CMKLR) family.</text>
</comment>
<dbReference type="GO" id="GO:0004878">
    <property type="term" value="F:complement component C5a receptor activity"/>
    <property type="evidence" value="ECO:0007669"/>
    <property type="project" value="TreeGrafter"/>
</dbReference>
<evidence type="ECO:0000256" key="13">
    <source>
        <dbReference type="SAM" id="Phobius"/>
    </source>
</evidence>
<dbReference type="InterPro" id="IPR017452">
    <property type="entry name" value="GPCR_Rhodpsn_7TM"/>
</dbReference>
<keyword evidence="4 12" id="KW-0812">Transmembrane</keyword>
<evidence type="ECO:0000259" key="14">
    <source>
        <dbReference type="PROSITE" id="PS50262"/>
    </source>
</evidence>
<keyword evidence="7 13" id="KW-0472">Membrane</keyword>
<dbReference type="PRINTS" id="PR00526">
    <property type="entry name" value="FMETLEUPHER"/>
</dbReference>
<evidence type="ECO:0000256" key="10">
    <source>
        <dbReference type="ARBA" id="ARBA00023224"/>
    </source>
</evidence>
<keyword evidence="5 13" id="KW-1133">Transmembrane helix</keyword>
<evidence type="ECO:0000256" key="3">
    <source>
        <dbReference type="ARBA" id="ARBA00022500"/>
    </source>
</evidence>
<sequence>MEDYYDILEYPMKVSSLVFYFLTLILGVPGNTFVVYVAGLKMKRTVNTVGFLNLAIVDLLCCLSTLFYATRSVVDKHWPYGSIMCKILPFIMLITMFASVFTLTLISLDRFTQVITPVWAQNHRSLLIARLSCVAAWVLASVLSLPFMMLRDTYTVYNRTLCLHYQPDEEQNKMYGRLSIIRFVFGFLVHLICITTCYGFIARKLGRSHFHSGRAFRIMFL</sequence>
<keyword evidence="8" id="KW-1015">Disulfide bond</keyword>
<evidence type="ECO:0000256" key="8">
    <source>
        <dbReference type="ARBA" id="ARBA00023157"/>
    </source>
</evidence>
<proteinExistence type="inferred from homology"/>
<keyword evidence="6 12" id="KW-0297">G-protein coupled receptor</keyword>
<dbReference type="InterPro" id="IPR000276">
    <property type="entry name" value="GPCR_Rhodpsn"/>
</dbReference>
<reference evidence="15 16" key="1">
    <citation type="submission" date="2018-03" db="EMBL/GenBank/DDBJ databases">
        <title>Draft genome sequence of Rohu Carp (Labeo rohita).</title>
        <authorList>
            <person name="Das P."/>
            <person name="Kushwaha B."/>
            <person name="Joshi C.G."/>
            <person name="Kumar D."/>
            <person name="Nagpure N.S."/>
            <person name="Sahoo L."/>
            <person name="Das S.P."/>
            <person name="Bit A."/>
            <person name="Patnaik S."/>
            <person name="Meher P.K."/>
            <person name="Jayasankar P."/>
            <person name="Koringa P.G."/>
            <person name="Patel N.V."/>
            <person name="Hinsu A.T."/>
            <person name="Kumar R."/>
            <person name="Pandey M."/>
            <person name="Agarwal S."/>
            <person name="Srivastava S."/>
            <person name="Singh M."/>
            <person name="Iquebal M.A."/>
            <person name="Jaiswal S."/>
            <person name="Angadi U.B."/>
            <person name="Kumar N."/>
            <person name="Raza M."/>
            <person name="Shah T.M."/>
            <person name="Rai A."/>
            <person name="Jena J.K."/>
        </authorList>
    </citation>
    <scope>NUCLEOTIDE SEQUENCE [LARGE SCALE GENOMIC DNA]</scope>
    <source>
        <strain evidence="15">DASCIFA01</strain>
        <tissue evidence="15">Testis</tissue>
    </source>
</reference>
<evidence type="ECO:0000256" key="7">
    <source>
        <dbReference type="ARBA" id="ARBA00023136"/>
    </source>
</evidence>
<comment type="similarity">
    <text evidence="12">Belongs to the G-protein coupled receptor 1 family.</text>
</comment>
<dbReference type="GO" id="GO:0006954">
    <property type="term" value="P:inflammatory response"/>
    <property type="evidence" value="ECO:0007669"/>
    <property type="project" value="TreeGrafter"/>
</dbReference>
<dbReference type="EMBL" id="QBIY01012638">
    <property type="protein sequence ID" value="RXN20566.1"/>
    <property type="molecule type" value="Genomic_DNA"/>
</dbReference>
<gene>
    <name evidence="15" type="ORF">ROHU_007045</name>
</gene>
<keyword evidence="9 12" id="KW-0675">Receptor</keyword>
<feature type="transmembrane region" description="Helical" evidence="13">
    <location>
        <begin position="87"/>
        <end position="106"/>
    </location>
</feature>
<dbReference type="GO" id="GO:0005886">
    <property type="term" value="C:plasma membrane"/>
    <property type="evidence" value="ECO:0007669"/>
    <property type="project" value="UniProtKB-SubCell"/>
</dbReference>
<dbReference type="GO" id="GO:0004930">
    <property type="term" value="F:G protein-coupled receptor activity"/>
    <property type="evidence" value="ECO:0007669"/>
    <property type="project" value="UniProtKB-KW"/>
</dbReference>
<organism evidence="15 16">
    <name type="scientific">Labeo rohita</name>
    <name type="common">Indian major carp</name>
    <name type="synonym">Cyprinus rohita</name>
    <dbReference type="NCBI Taxonomy" id="84645"/>
    <lineage>
        <taxon>Eukaryota</taxon>
        <taxon>Metazoa</taxon>
        <taxon>Chordata</taxon>
        <taxon>Craniata</taxon>
        <taxon>Vertebrata</taxon>
        <taxon>Euteleostomi</taxon>
        <taxon>Actinopterygii</taxon>
        <taxon>Neopterygii</taxon>
        <taxon>Teleostei</taxon>
        <taxon>Ostariophysi</taxon>
        <taxon>Cypriniformes</taxon>
        <taxon>Cyprinidae</taxon>
        <taxon>Labeoninae</taxon>
        <taxon>Labeonini</taxon>
        <taxon>Labeo</taxon>
    </lineage>
</organism>
<dbReference type="PROSITE" id="PS00237">
    <property type="entry name" value="G_PROTEIN_RECEP_F1_1"/>
    <property type="match status" value="1"/>
</dbReference>
<dbReference type="PANTHER" id="PTHR24225">
    <property type="entry name" value="CHEMOTACTIC RECEPTOR"/>
    <property type="match status" value="1"/>
</dbReference>
<feature type="transmembrane region" description="Helical" evidence="13">
    <location>
        <begin position="49"/>
        <end position="67"/>
    </location>
</feature>
<evidence type="ECO:0000256" key="12">
    <source>
        <dbReference type="RuleBase" id="RU000688"/>
    </source>
</evidence>
<accession>A0A498MPM6</accession>
<feature type="transmembrane region" description="Helical" evidence="13">
    <location>
        <begin position="17"/>
        <end position="37"/>
    </location>
</feature>
<evidence type="ECO:0000313" key="15">
    <source>
        <dbReference type="EMBL" id="RXN20566.1"/>
    </source>
</evidence>
<comment type="caution">
    <text evidence="15">The sequence shown here is derived from an EMBL/GenBank/DDBJ whole genome shotgun (WGS) entry which is preliminary data.</text>
</comment>
<feature type="domain" description="G-protein coupled receptors family 1 profile" evidence="14">
    <location>
        <begin position="30"/>
        <end position="221"/>
    </location>
</feature>
<evidence type="ECO:0000256" key="11">
    <source>
        <dbReference type="ARBA" id="ARBA00025736"/>
    </source>
</evidence>
<evidence type="ECO:0000256" key="2">
    <source>
        <dbReference type="ARBA" id="ARBA00022475"/>
    </source>
</evidence>
<evidence type="ECO:0000256" key="1">
    <source>
        <dbReference type="ARBA" id="ARBA00004651"/>
    </source>
</evidence>
<dbReference type="Gene3D" id="1.20.1070.10">
    <property type="entry name" value="Rhodopsin 7-helix transmembrane proteins"/>
    <property type="match status" value="1"/>
</dbReference>
<dbReference type="AlphaFoldDB" id="A0A498MPM6"/>
<evidence type="ECO:0000256" key="6">
    <source>
        <dbReference type="ARBA" id="ARBA00023040"/>
    </source>
</evidence>
<dbReference type="GO" id="GO:0007204">
    <property type="term" value="P:positive regulation of cytosolic calcium ion concentration"/>
    <property type="evidence" value="ECO:0007669"/>
    <property type="project" value="TreeGrafter"/>
</dbReference>
<dbReference type="GO" id="GO:0006935">
    <property type="term" value="P:chemotaxis"/>
    <property type="evidence" value="ECO:0007669"/>
    <property type="project" value="UniProtKB-KW"/>
</dbReference>
<keyword evidence="2" id="KW-1003">Cell membrane</keyword>